<dbReference type="AlphaFoldDB" id="A0AAE0YD84"/>
<organism evidence="1 2">
    <name type="scientific">Elysia crispata</name>
    <name type="common">lettuce slug</name>
    <dbReference type="NCBI Taxonomy" id="231223"/>
    <lineage>
        <taxon>Eukaryota</taxon>
        <taxon>Metazoa</taxon>
        <taxon>Spiralia</taxon>
        <taxon>Lophotrochozoa</taxon>
        <taxon>Mollusca</taxon>
        <taxon>Gastropoda</taxon>
        <taxon>Heterobranchia</taxon>
        <taxon>Euthyneura</taxon>
        <taxon>Panpulmonata</taxon>
        <taxon>Sacoglossa</taxon>
        <taxon>Placobranchoidea</taxon>
        <taxon>Plakobranchidae</taxon>
        <taxon>Elysia</taxon>
    </lineage>
</organism>
<sequence length="153" mass="17625">MDSGLGRLQSDGEYFSIEGPHPQVVQSWSKWEDINVKLPERPSNVPQQTEYYRRRKEENGGREGIQAEKSRVECLYLIGPRRACGGNLHGTGEQAGLSNRLCLKPLDYWQENGRGFTVKSRLLELLTLTSRWTRQAPRFIASENSYTVLYWFS</sequence>
<gene>
    <name evidence="1" type="ORF">RRG08_005748</name>
</gene>
<reference evidence="1" key="1">
    <citation type="journal article" date="2023" name="G3 (Bethesda)">
        <title>A reference genome for the long-term kleptoplast-retaining sea slug Elysia crispata morphotype clarki.</title>
        <authorList>
            <person name="Eastman K.E."/>
            <person name="Pendleton A.L."/>
            <person name="Shaikh M.A."/>
            <person name="Suttiyut T."/>
            <person name="Ogas R."/>
            <person name="Tomko P."/>
            <person name="Gavelis G."/>
            <person name="Widhalm J.R."/>
            <person name="Wisecaver J.H."/>
        </authorList>
    </citation>
    <scope>NUCLEOTIDE SEQUENCE</scope>
    <source>
        <strain evidence="1">ECLA1</strain>
    </source>
</reference>
<evidence type="ECO:0000313" key="1">
    <source>
        <dbReference type="EMBL" id="KAK3741058.1"/>
    </source>
</evidence>
<evidence type="ECO:0000313" key="2">
    <source>
        <dbReference type="Proteomes" id="UP001283361"/>
    </source>
</evidence>
<proteinExistence type="predicted"/>
<accession>A0AAE0YD84</accession>
<protein>
    <submittedName>
        <fullName evidence="1">Uncharacterized protein</fullName>
    </submittedName>
</protein>
<dbReference type="EMBL" id="JAWDGP010006450">
    <property type="protein sequence ID" value="KAK3741058.1"/>
    <property type="molecule type" value="Genomic_DNA"/>
</dbReference>
<name>A0AAE0YD84_9GAST</name>
<comment type="caution">
    <text evidence="1">The sequence shown here is derived from an EMBL/GenBank/DDBJ whole genome shotgun (WGS) entry which is preliminary data.</text>
</comment>
<keyword evidence="2" id="KW-1185">Reference proteome</keyword>
<dbReference type="Proteomes" id="UP001283361">
    <property type="component" value="Unassembled WGS sequence"/>
</dbReference>